<proteinExistence type="predicted"/>
<evidence type="ECO:0000313" key="1">
    <source>
        <dbReference type="EMBL" id="GHA17473.1"/>
    </source>
</evidence>
<evidence type="ECO:0000313" key="2">
    <source>
        <dbReference type="Proteomes" id="UP000623010"/>
    </source>
</evidence>
<comment type="caution">
    <text evidence="1">The sequence shown here is derived from an EMBL/GenBank/DDBJ whole genome shotgun (WGS) entry which is preliminary data.</text>
</comment>
<keyword evidence="2" id="KW-1185">Reference proteome</keyword>
<sequence length="65" mass="6954">MVVGDGTDAPRGSFGRSYRESRIGAWRVLFTSCGGDSMTCGGGLFRLPGALSGETLGNHHRRPER</sequence>
<accession>A0A918S285</accession>
<dbReference type="AlphaFoldDB" id="A0A918S285"/>
<protein>
    <submittedName>
        <fullName evidence="1">Uncharacterized protein</fullName>
    </submittedName>
</protein>
<reference evidence="1" key="1">
    <citation type="journal article" date="2014" name="Int. J. Syst. Evol. Microbiol.">
        <title>Complete genome sequence of Corynebacterium casei LMG S-19264T (=DSM 44701T), isolated from a smear-ripened cheese.</title>
        <authorList>
            <consortium name="US DOE Joint Genome Institute (JGI-PGF)"/>
            <person name="Walter F."/>
            <person name="Albersmeier A."/>
            <person name="Kalinowski J."/>
            <person name="Ruckert C."/>
        </authorList>
    </citation>
    <scope>NUCLEOTIDE SEQUENCE</scope>
    <source>
        <strain evidence="1">JCM 5016</strain>
    </source>
</reference>
<organism evidence="1 2">
    <name type="scientific">Streptomyces echinoruber</name>
    <dbReference type="NCBI Taxonomy" id="68898"/>
    <lineage>
        <taxon>Bacteria</taxon>
        <taxon>Bacillati</taxon>
        <taxon>Actinomycetota</taxon>
        <taxon>Actinomycetes</taxon>
        <taxon>Kitasatosporales</taxon>
        <taxon>Streptomycetaceae</taxon>
        <taxon>Streptomyces</taxon>
    </lineage>
</organism>
<dbReference type="EMBL" id="BMWH01000048">
    <property type="protein sequence ID" value="GHA17473.1"/>
    <property type="molecule type" value="Genomic_DNA"/>
</dbReference>
<reference evidence="1" key="2">
    <citation type="submission" date="2020-09" db="EMBL/GenBank/DDBJ databases">
        <authorList>
            <person name="Sun Q."/>
            <person name="Ohkuma M."/>
        </authorList>
    </citation>
    <scope>NUCLEOTIDE SEQUENCE</scope>
    <source>
        <strain evidence="1">JCM 5016</strain>
    </source>
</reference>
<dbReference type="Proteomes" id="UP000623010">
    <property type="component" value="Unassembled WGS sequence"/>
</dbReference>
<name>A0A918S285_9ACTN</name>
<gene>
    <name evidence="1" type="ORF">GCM10010389_64690</name>
</gene>